<sequence length="274" mass="31110">MVQNLSDRAVQQQKEREAFRQQMKNQANQDKEDLRKALNEKHDKEMKALQDELNAKSNEMAEQVPGDEVRSARHVTFYLLYFQKRAGNMASRKNQNIAIPLCLPNNCRWNAATGKYIKTGRQRTSLYVVEEALKKLKTVKGPVCVVSIAGPYRKGKSYILSEAFDQPEVFPLGHHFDPETVGIWMWIVPQKMRDSTGRECTVVLLDSEGIDAVMGEGLDDNQIFTLTVLLASVLIYNSAGVPTRHDLNGLEYPSPNTSDFWSGEISRGRKRVHK</sequence>
<dbReference type="AlphaFoldDB" id="A0A3M6UNL4"/>
<feature type="domain" description="GB1/RHD3-type G" evidence="5">
    <location>
        <begin position="140"/>
        <end position="274"/>
    </location>
</feature>
<dbReference type="SUPFAM" id="SSF52540">
    <property type="entry name" value="P-loop containing nucleoside triphosphate hydrolases"/>
    <property type="match status" value="1"/>
</dbReference>
<dbReference type="InterPro" id="IPR027417">
    <property type="entry name" value="P-loop_NTPase"/>
</dbReference>
<dbReference type="InterPro" id="IPR030386">
    <property type="entry name" value="G_GB1_RHD3_dom"/>
</dbReference>
<dbReference type="Gene3D" id="3.40.50.300">
    <property type="entry name" value="P-loop containing nucleotide triphosphate hydrolases"/>
    <property type="match status" value="1"/>
</dbReference>
<keyword evidence="2" id="KW-0342">GTP-binding</keyword>
<comment type="caution">
    <text evidence="6">The sequence shown here is derived from an EMBL/GenBank/DDBJ whole genome shotgun (WGS) entry which is preliminary data.</text>
</comment>
<protein>
    <recommendedName>
        <fullName evidence="5">GB1/RHD3-type G domain-containing protein</fullName>
    </recommendedName>
</protein>
<name>A0A3M6UNL4_POCDA</name>
<evidence type="ECO:0000313" key="7">
    <source>
        <dbReference type="Proteomes" id="UP000275408"/>
    </source>
</evidence>
<accession>A0A3M6UNL4</accession>
<dbReference type="EMBL" id="RCHS01001099">
    <property type="protein sequence ID" value="RMX55225.1"/>
    <property type="molecule type" value="Genomic_DNA"/>
</dbReference>
<evidence type="ECO:0000256" key="3">
    <source>
        <dbReference type="PROSITE-ProRule" id="PRU01052"/>
    </source>
</evidence>
<evidence type="ECO:0000256" key="2">
    <source>
        <dbReference type="ARBA" id="ARBA00023134"/>
    </source>
</evidence>
<dbReference type="PROSITE" id="PS51715">
    <property type="entry name" value="G_GB1_RHD3"/>
    <property type="match status" value="1"/>
</dbReference>
<keyword evidence="7" id="KW-1185">Reference proteome</keyword>
<dbReference type="Pfam" id="PF02263">
    <property type="entry name" value="GBP"/>
    <property type="match status" value="1"/>
</dbReference>
<comment type="similarity">
    <text evidence="3">Belongs to the TRAFAC class dynamin-like GTPase superfamily. GB1/RHD3 GTPase family.</text>
</comment>
<dbReference type="OrthoDB" id="5958801at2759"/>
<evidence type="ECO:0000259" key="5">
    <source>
        <dbReference type="PROSITE" id="PS51715"/>
    </source>
</evidence>
<dbReference type="Proteomes" id="UP000275408">
    <property type="component" value="Unassembled WGS sequence"/>
</dbReference>
<keyword evidence="1" id="KW-0547">Nucleotide-binding</keyword>
<dbReference type="GO" id="GO:0005525">
    <property type="term" value="F:GTP binding"/>
    <property type="evidence" value="ECO:0007669"/>
    <property type="project" value="UniProtKB-KW"/>
</dbReference>
<proteinExistence type="inferred from homology"/>
<evidence type="ECO:0000256" key="4">
    <source>
        <dbReference type="SAM" id="MobiDB-lite"/>
    </source>
</evidence>
<dbReference type="GO" id="GO:0003924">
    <property type="term" value="F:GTPase activity"/>
    <property type="evidence" value="ECO:0007669"/>
    <property type="project" value="InterPro"/>
</dbReference>
<evidence type="ECO:0000313" key="6">
    <source>
        <dbReference type="EMBL" id="RMX55225.1"/>
    </source>
</evidence>
<feature type="compositionally biased region" description="Polar residues" evidence="4">
    <location>
        <begin position="1"/>
        <end position="12"/>
    </location>
</feature>
<dbReference type="InterPro" id="IPR015894">
    <property type="entry name" value="Guanylate-bd_N"/>
</dbReference>
<dbReference type="PANTHER" id="PTHR10751">
    <property type="entry name" value="GUANYLATE BINDING PROTEIN"/>
    <property type="match status" value="1"/>
</dbReference>
<reference evidence="6 7" key="1">
    <citation type="journal article" date="2018" name="Sci. Rep.">
        <title>Comparative analysis of the Pocillopora damicornis genome highlights role of immune system in coral evolution.</title>
        <authorList>
            <person name="Cunning R."/>
            <person name="Bay R.A."/>
            <person name="Gillette P."/>
            <person name="Baker A.C."/>
            <person name="Traylor-Knowles N."/>
        </authorList>
    </citation>
    <scope>NUCLEOTIDE SEQUENCE [LARGE SCALE GENOMIC DNA]</scope>
    <source>
        <strain evidence="6">RSMAS</strain>
        <tissue evidence="6">Whole animal</tissue>
    </source>
</reference>
<evidence type="ECO:0000256" key="1">
    <source>
        <dbReference type="ARBA" id="ARBA00022741"/>
    </source>
</evidence>
<feature type="region of interest" description="Disordered" evidence="4">
    <location>
        <begin position="1"/>
        <end position="32"/>
    </location>
</feature>
<gene>
    <name evidence="6" type="ORF">pdam_00024862</name>
</gene>
<organism evidence="6 7">
    <name type="scientific">Pocillopora damicornis</name>
    <name type="common">Cauliflower coral</name>
    <name type="synonym">Millepora damicornis</name>
    <dbReference type="NCBI Taxonomy" id="46731"/>
    <lineage>
        <taxon>Eukaryota</taxon>
        <taxon>Metazoa</taxon>
        <taxon>Cnidaria</taxon>
        <taxon>Anthozoa</taxon>
        <taxon>Hexacorallia</taxon>
        <taxon>Scleractinia</taxon>
        <taxon>Astrocoeniina</taxon>
        <taxon>Pocilloporidae</taxon>
        <taxon>Pocillopora</taxon>
    </lineage>
</organism>